<dbReference type="PRINTS" id="PR01415">
    <property type="entry name" value="ANKYRIN"/>
</dbReference>
<feature type="compositionally biased region" description="Polar residues" evidence="4">
    <location>
        <begin position="263"/>
        <end position="288"/>
    </location>
</feature>
<dbReference type="EMBL" id="LGRB01000015">
    <property type="protein sequence ID" value="OCT46666.1"/>
    <property type="molecule type" value="Genomic_DNA"/>
</dbReference>
<feature type="repeat" description="ANK" evidence="3">
    <location>
        <begin position="758"/>
        <end position="790"/>
    </location>
</feature>
<reference evidence="6" key="1">
    <citation type="submission" date="2015-07" db="EMBL/GenBank/DDBJ databases">
        <authorList>
            <person name="Teixeira M.M."/>
            <person name="Souza R.C."/>
            <person name="Almeida L.G."/>
            <person name="Vicente V.A."/>
            <person name="de Hoog S."/>
            <person name="Bocca A.L."/>
            <person name="de Almeida S.R."/>
            <person name="Vasconcelos A.T."/>
            <person name="Felipe M.S."/>
        </authorList>
    </citation>
    <scope>NUCLEOTIDE SEQUENCE [LARGE SCALE GENOMIC DNA]</scope>
    <source>
        <strain evidence="6">KSF</strain>
    </source>
</reference>
<feature type="region of interest" description="Disordered" evidence="4">
    <location>
        <begin position="222"/>
        <end position="304"/>
    </location>
</feature>
<feature type="compositionally biased region" description="Polar residues" evidence="4">
    <location>
        <begin position="1054"/>
        <end position="1063"/>
    </location>
</feature>
<feature type="repeat" description="ANK" evidence="3">
    <location>
        <begin position="692"/>
        <end position="724"/>
    </location>
</feature>
<dbReference type="VEuPathDB" id="FungiDB:G647_01391"/>
<dbReference type="PANTHER" id="PTHR24166">
    <property type="entry name" value="ROLLING PEBBLES, ISOFORM B"/>
    <property type="match status" value="1"/>
</dbReference>
<keyword evidence="6" id="KW-1185">Reference proteome</keyword>
<dbReference type="Gene3D" id="1.25.40.20">
    <property type="entry name" value="Ankyrin repeat-containing domain"/>
    <property type="match status" value="3"/>
</dbReference>
<dbReference type="InterPro" id="IPR002110">
    <property type="entry name" value="Ankyrin_rpt"/>
</dbReference>
<feature type="compositionally biased region" description="Pro residues" evidence="4">
    <location>
        <begin position="1129"/>
        <end position="1146"/>
    </location>
</feature>
<dbReference type="Pfam" id="PF13637">
    <property type="entry name" value="Ank_4"/>
    <property type="match status" value="1"/>
</dbReference>
<dbReference type="Pfam" id="PF12796">
    <property type="entry name" value="Ank_2"/>
    <property type="match status" value="4"/>
</dbReference>
<evidence type="ECO:0000256" key="2">
    <source>
        <dbReference type="ARBA" id="ARBA00023043"/>
    </source>
</evidence>
<protein>
    <submittedName>
        <fullName evidence="5">Ankyrin repeat protein</fullName>
    </submittedName>
</protein>
<evidence type="ECO:0000313" key="6">
    <source>
        <dbReference type="Proteomes" id="UP000094526"/>
    </source>
</evidence>
<organism evidence="5 6">
    <name type="scientific">Cladophialophora carrionii</name>
    <dbReference type="NCBI Taxonomy" id="86049"/>
    <lineage>
        <taxon>Eukaryota</taxon>
        <taxon>Fungi</taxon>
        <taxon>Dikarya</taxon>
        <taxon>Ascomycota</taxon>
        <taxon>Pezizomycotina</taxon>
        <taxon>Eurotiomycetes</taxon>
        <taxon>Chaetothyriomycetidae</taxon>
        <taxon>Chaetothyriales</taxon>
        <taxon>Herpotrichiellaceae</taxon>
        <taxon>Cladophialophora</taxon>
    </lineage>
</organism>
<feature type="repeat" description="ANK" evidence="3">
    <location>
        <begin position="461"/>
        <end position="493"/>
    </location>
</feature>
<dbReference type="Pfam" id="PF00023">
    <property type="entry name" value="Ank"/>
    <property type="match status" value="2"/>
</dbReference>
<dbReference type="InterPro" id="IPR050889">
    <property type="entry name" value="Dendritic_Spine_Reg/Scaffold"/>
</dbReference>
<dbReference type="Proteomes" id="UP000094526">
    <property type="component" value="Unassembled WGS sequence"/>
</dbReference>
<keyword evidence="1" id="KW-0677">Repeat</keyword>
<feature type="repeat" description="ANK" evidence="3">
    <location>
        <begin position="659"/>
        <end position="691"/>
    </location>
</feature>
<feature type="region of interest" description="Disordered" evidence="4">
    <location>
        <begin position="353"/>
        <end position="375"/>
    </location>
</feature>
<feature type="region of interest" description="Disordered" evidence="4">
    <location>
        <begin position="187"/>
        <end position="206"/>
    </location>
</feature>
<dbReference type="eggNOG" id="KOG4177">
    <property type="taxonomic scope" value="Eukaryota"/>
</dbReference>
<feature type="compositionally biased region" description="Polar residues" evidence="4">
    <location>
        <begin position="1008"/>
        <end position="1028"/>
    </location>
</feature>
<dbReference type="PROSITE" id="PS50297">
    <property type="entry name" value="ANK_REP_REGION"/>
    <property type="match status" value="11"/>
</dbReference>
<dbReference type="SMART" id="SM00248">
    <property type="entry name" value="ANK"/>
    <property type="match status" value="14"/>
</dbReference>
<dbReference type="VEuPathDB" id="FungiDB:CLCR_11248"/>
<evidence type="ECO:0000313" key="5">
    <source>
        <dbReference type="EMBL" id="OCT46666.1"/>
    </source>
</evidence>
<feature type="repeat" description="ANK" evidence="3">
    <location>
        <begin position="593"/>
        <end position="625"/>
    </location>
</feature>
<feature type="repeat" description="ANK" evidence="3">
    <location>
        <begin position="795"/>
        <end position="827"/>
    </location>
</feature>
<feature type="repeat" description="ANK" evidence="3">
    <location>
        <begin position="494"/>
        <end position="526"/>
    </location>
</feature>
<dbReference type="PANTHER" id="PTHR24166:SF48">
    <property type="entry name" value="PROTEIN VAPYRIN"/>
    <property type="match status" value="1"/>
</dbReference>
<feature type="compositionally biased region" description="Low complexity" evidence="4">
    <location>
        <begin position="187"/>
        <end position="198"/>
    </location>
</feature>
<sequence length="1166" mass="127273">MDPGSILGLLGSAGAITACIVGTLKDLTDLRAKFTVADTNIKLLKSELTAIKSALDRIHDWAKYNLEEDQTQAPKLGEGLGAILEGCRVAMEVLAEDVADLLNPNTLEQGQSHLRLGFRDKTRLIWHEGALKDHQERLSRQTGALHLLLTAIQCTNISEQTRLLRAPENRQKIQDVVDDTSTIRAARSQRASIASPSIKSGTSAIPSRAFPFDEELLRTDAYQHATHHRRSKSDSRRDPIPRRPDLNIQIQDHLPIDEGYDTMSKTTSDSTPSASHLSPTWSRGSTSRPLRPYETNPMRASDPGNVYKIQTANLSGRFDSSSRLPYSPLQSPTVKTVDRKKSFWHSLRRRSDSAIDEHTRQQDIKSPIPGSQRGKKGFENKFHTSVDLSNPASKKCPPIVRAAQTGSIDDIESLLEAHADIEECYWPIGRNAMAVAAHCGNEEVVELLLRYGAKMSRKDSLHNTPLHLAASRGHVGVLQLLISEDVPLEEKGPNDKTALRLSCDSGHLEAAEFLLAHGAKVNARDKSNLTSLHAAAQRGDLHTVALLIKYGAHVQAKDAEFMDALHYACDGGFNSVVELLLSKKIDIETPGNEGKTPLMTAASAGHAHTVEFLLKRKASLKSKGSGDMTALHWAAFNGHVEVVDLLAQKKAQINAVNVDGRTPLHLAVMAEHFAVVELLLRKNAALEAQCKDSFRPLHYACGLDNTDIALLLLRSGADVEASASAQNRPLHLAITHGNMSNVTMLLEHGANIDARNAHGDRALLLASSHGHTEIVKVLLDRGAPLRSKFAVGPSHEDSPLCIAAKNGHSDVVDLLIGRGASVREKDEHAWQPLRYGAYYGHPEVVERLLAAGASISGIQTWGFNLTADRIGFAQNVNIPEDRKEHVMILLQNAEERERLIQESDLARPPRPPVDDGGVPELDQATQPRHVELRSSTTRAGPGKLSRRFSYEAPSQSRSESQYSDSDQPQEPSYSVSPLPPGQPELDGRRNRSEPDAVSPLPHHIRAQSEVQIPASASSASMDTPPARTNSEHMSSRYRDVTRRWREAVADRPNRSATVASNVYNLRRSEVSQPSAFSPGPSAMSYQTVSDMDGSSPGPAYQSGGTSYNTSSMPWSPDSITQPPVESVARPPPPPPPPTRTPPPPPTGADSEVRPWQVTPVGRVEMG</sequence>
<name>A0A1C1CDZ0_9EURO</name>
<dbReference type="AlphaFoldDB" id="A0A1C1CDZ0"/>
<feature type="repeat" description="ANK" evidence="3">
    <location>
        <begin position="725"/>
        <end position="757"/>
    </location>
</feature>
<evidence type="ECO:0000256" key="4">
    <source>
        <dbReference type="SAM" id="MobiDB-lite"/>
    </source>
</evidence>
<feature type="compositionally biased region" description="Low complexity" evidence="4">
    <location>
        <begin position="954"/>
        <end position="966"/>
    </location>
</feature>
<dbReference type="OrthoDB" id="194358at2759"/>
<feature type="repeat" description="ANK" evidence="3">
    <location>
        <begin position="428"/>
        <end position="460"/>
    </location>
</feature>
<feature type="repeat" description="ANK" evidence="3">
    <location>
        <begin position="626"/>
        <end position="658"/>
    </location>
</feature>
<dbReference type="STRING" id="86049.A0A1C1CDZ0"/>
<evidence type="ECO:0000256" key="3">
    <source>
        <dbReference type="PROSITE-ProRule" id="PRU00023"/>
    </source>
</evidence>
<gene>
    <name evidence="5" type="ORF">CLCR_11248</name>
</gene>
<feature type="compositionally biased region" description="Basic and acidic residues" evidence="4">
    <location>
        <begin position="353"/>
        <end position="363"/>
    </location>
</feature>
<feature type="compositionally biased region" description="Polar residues" evidence="4">
    <location>
        <begin position="1102"/>
        <end position="1123"/>
    </location>
</feature>
<dbReference type="PROSITE" id="PS50088">
    <property type="entry name" value="ANK_REPEAT"/>
    <property type="match status" value="11"/>
</dbReference>
<feature type="compositionally biased region" description="Basic and acidic residues" evidence="4">
    <location>
        <begin position="1029"/>
        <end position="1053"/>
    </location>
</feature>
<dbReference type="SUPFAM" id="SSF48403">
    <property type="entry name" value="Ankyrin repeat"/>
    <property type="match status" value="2"/>
</dbReference>
<proteinExistence type="predicted"/>
<comment type="caution">
    <text evidence="5">The sequence shown here is derived from an EMBL/GenBank/DDBJ whole genome shotgun (WGS) entry which is preliminary data.</text>
</comment>
<accession>A0A1C1CDZ0</accession>
<feature type="region of interest" description="Disordered" evidence="4">
    <location>
        <begin position="901"/>
        <end position="1166"/>
    </location>
</feature>
<dbReference type="InterPro" id="IPR036770">
    <property type="entry name" value="Ankyrin_rpt-contain_sf"/>
</dbReference>
<keyword evidence="2 3" id="KW-0040">ANK repeat</keyword>
<feature type="repeat" description="ANK" evidence="3">
    <location>
        <begin position="527"/>
        <end position="559"/>
    </location>
</feature>
<feature type="compositionally biased region" description="Basic and acidic residues" evidence="4">
    <location>
        <begin position="232"/>
        <end position="245"/>
    </location>
</feature>
<feature type="compositionally biased region" description="Basic and acidic residues" evidence="4">
    <location>
        <begin position="985"/>
        <end position="994"/>
    </location>
</feature>
<evidence type="ECO:0000256" key="1">
    <source>
        <dbReference type="ARBA" id="ARBA00022737"/>
    </source>
</evidence>